<gene>
    <name evidence="2" type="ORF">DI536_27330</name>
</gene>
<feature type="region of interest" description="Disordered" evidence="1">
    <location>
        <begin position="147"/>
        <end position="184"/>
    </location>
</feature>
<comment type="caution">
    <text evidence="2">The sequence shown here is derived from an EMBL/GenBank/DDBJ whole genome shotgun (WGS) entry which is preliminary data.</text>
</comment>
<proteinExistence type="predicted"/>
<dbReference type="Proteomes" id="UP000249061">
    <property type="component" value="Unassembled WGS sequence"/>
</dbReference>
<sequence>MSYPISEDAQDQLDQWPPTARVLFNELLEDAGSDLQRELILRAVASAHTPGEVHAFADQLRAMSDEEAYEACTLHDTAPEDYTVSQLLRAEADPLFAFELKGGTIEPNEVTPAFTPPPRQAVKVRHLNDEPMIDPLVAVLSRKRSSESFEAESPGVRPKSLDWNELQPNRPPPPKKDDSLGSSQGTRFLEGILGEATRSLQISWKEHDVDLPGGLSMQEAVSSAAGALARGIPVPCAVGARAGDHRLFVVMLQLSTSGKNRAIQLYNPFSTEVLWVNEGDLLASYELPFANKMNRRITRIVLPQSLRAAF</sequence>
<name>A0A2W5T5R2_9BACT</name>
<evidence type="ECO:0000313" key="3">
    <source>
        <dbReference type="Proteomes" id="UP000249061"/>
    </source>
</evidence>
<accession>A0A2W5T5R2</accession>
<dbReference type="EMBL" id="QFQP01000030">
    <property type="protein sequence ID" value="PZR07586.1"/>
    <property type="molecule type" value="Genomic_DNA"/>
</dbReference>
<evidence type="ECO:0000256" key="1">
    <source>
        <dbReference type="SAM" id="MobiDB-lite"/>
    </source>
</evidence>
<dbReference type="AlphaFoldDB" id="A0A2W5T5R2"/>
<evidence type="ECO:0000313" key="2">
    <source>
        <dbReference type="EMBL" id="PZR07586.1"/>
    </source>
</evidence>
<organism evidence="2 3">
    <name type="scientific">Archangium gephyra</name>
    <dbReference type="NCBI Taxonomy" id="48"/>
    <lineage>
        <taxon>Bacteria</taxon>
        <taxon>Pseudomonadati</taxon>
        <taxon>Myxococcota</taxon>
        <taxon>Myxococcia</taxon>
        <taxon>Myxococcales</taxon>
        <taxon>Cystobacterineae</taxon>
        <taxon>Archangiaceae</taxon>
        <taxon>Archangium</taxon>
    </lineage>
</organism>
<protein>
    <submittedName>
        <fullName evidence="2">Uncharacterized protein</fullName>
    </submittedName>
</protein>
<reference evidence="2 3" key="1">
    <citation type="submission" date="2017-08" db="EMBL/GenBank/DDBJ databases">
        <title>Infants hospitalized years apart are colonized by the same room-sourced microbial strains.</title>
        <authorList>
            <person name="Brooks B."/>
            <person name="Olm M.R."/>
            <person name="Firek B.A."/>
            <person name="Baker R."/>
            <person name="Thomas B.C."/>
            <person name="Morowitz M.J."/>
            <person name="Banfield J.F."/>
        </authorList>
    </citation>
    <scope>NUCLEOTIDE SEQUENCE [LARGE SCALE GENOMIC DNA]</scope>
    <source>
        <strain evidence="2">S2_003_000_R2_14</strain>
    </source>
</reference>